<comment type="caution">
    <text evidence="1">The sequence shown here is derived from an EMBL/GenBank/DDBJ whole genome shotgun (WGS) entry which is preliminary data.</text>
</comment>
<evidence type="ECO:0000313" key="1">
    <source>
        <dbReference type="EMBL" id="MBL1079498.1"/>
    </source>
</evidence>
<dbReference type="Proteomes" id="UP000602198">
    <property type="component" value="Unassembled WGS sequence"/>
</dbReference>
<organism evidence="1 2">
    <name type="scientific">Nocardia acididurans</name>
    <dbReference type="NCBI Taxonomy" id="2802282"/>
    <lineage>
        <taxon>Bacteria</taxon>
        <taxon>Bacillati</taxon>
        <taxon>Actinomycetota</taxon>
        <taxon>Actinomycetes</taxon>
        <taxon>Mycobacteriales</taxon>
        <taxon>Nocardiaceae</taxon>
        <taxon>Nocardia</taxon>
    </lineage>
</organism>
<keyword evidence="2" id="KW-1185">Reference proteome</keyword>
<accession>A0ABS1MFR0</accession>
<protein>
    <submittedName>
        <fullName evidence="1">Uncharacterized protein</fullName>
    </submittedName>
</protein>
<gene>
    <name evidence="1" type="ORF">JK358_34340</name>
</gene>
<reference evidence="1 2" key="1">
    <citation type="submission" date="2021-01" db="EMBL/GenBank/DDBJ databases">
        <title>WGS of actinomycetes isolated from Thailand.</title>
        <authorList>
            <person name="Thawai C."/>
        </authorList>
    </citation>
    <scope>NUCLEOTIDE SEQUENCE [LARGE SCALE GENOMIC DNA]</scope>
    <source>
        <strain evidence="1 2">LPG 2</strain>
    </source>
</reference>
<evidence type="ECO:0000313" key="2">
    <source>
        <dbReference type="Proteomes" id="UP000602198"/>
    </source>
</evidence>
<dbReference type="EMBL" id="JAERRJ010000017">
    <property type="protein sequence ID" value="MBL1079498.1"/>
    <property type="molecule type" value="Genomic_DNA"/>
</dbReference>
<sequence>MTAMNDLDLINAELLGDGTPRNAFSKAAKPGDSLTGEIVEVTRRHRTDETGKPLYWHENRPATTPTTGRPVIDSSLIIQIDCPEDENDEGLRTLRLDRDVQKALREALRTADAQLAIGGRIENFTFVGPLKTGTGRHYCGGTYVPPAA</sequence>
<name>A0ABS1MFR0_9NOCA</name>
<proteinExistence type="predicted"/>
<dbReference type="RefSeq" id="WP_201956117.1">
    <property type="nucleotide sequence ID" value="NZ_JAERRJ010000017.1"/>
</dbReference>